<keyword evidence="2" id="KW-1185">Reference proteome</keyword>
<evidence type="ECO:0000313" key="1">
    <source>
        <dbReference type="EMBL" id="MFG6490333.1"/>
    </source>
</evidence>
<reference evidence="1 2" key="1">
    <citation type="submission" date="2024-08" db="EMBL/GenBank/DDBJ databases">
        <authorList>
            <person name="Lu H."/>
        </authorList>
    </citation>
    <scope>NUCLEOTIDE SEQUENCE [LARGE SCALE GENOMIC DNA]</scope>
    <source>
        <strain evidence="1 2">BYS78W</strain>
    </source>
</reference>
<gene>
    <name evidence="1" type="ORF">ACG04R_26925</name>
</gene>
<dbReference type="RefSeq" id="WP_394417349.1">
    <property type="nucleotide sequence ID" value="NZ_JBIGIC010000021.1"/>
</dbReference>
<dbReference type="EMBL" id="JBIGIC010000021">
    <property type="protein sequence ID" value="MFG6490333.1"/>
    <property type="molecule type" value="Genomic_DNA"/>
</dbReference>
<comment type="caution">
    <text evidence="1">The sequence shown here is derived from an EMBL/GenBank/DDBJ whole genome shotgun (WGS) entry which is preliminary data.</text>
</comment>
<dbReference type="Proteomes" id="UP001606134">
    <property type="component" value="Unassembled WGS sequence"/>
</dbReference>
<name>A0ABW7HK77_9BURK</name>
<sequence length="130" mass="14412">MITRQLTPFKAFDGIPFSLGVDELIADLGLPNRSRRNAVALNEYDYGHSVFRFQDCGRLEEITKRTPVLQVGAVAVPFGALRGFVLGQDGEAFERAGFVVSPRYGIAFVADEPDWVTALARHCIPTWRAL</sequence>
<protein>
    <submittedName>
        <fullName evidence="1">Uncharacterized protein</fullName>
    </submittedName>
</protein>
<proteinExistence type="predicted"/>
<evidence type="ECO:0000313" key="2">
    <source>
        <dbReference type="Proteomes" id="UP001606134"/>
    </source>
</evidence>
<organism evidence="1 2">
    <name type="scientific">Pelomonas candidula</name>
    <dbReference type="NCBI Taxonomy" id="3299025"/>
    <lineage>
        <taxon>Bacteria</taxon>
        <taxon>Pseudomonadati</taxon>
        <taxon>Pseudomonadota</taxon>
        <taxon>Betaproteobacteria</taxon>
        <taxon>Burkholderiales</taxon>
        <taxon>Sphaerotilaceae</taxon>
        <taxon>Roseateles</taxon>
    </lineage>
</organism>
<accession>A0ABW7HK77</accession>